<dbReference type="EMBL" id="CP144747">
    <property type="protein sequence ID" value="WVZ65012.1"/>
    <property type="molecule type" value="Genomic_DNA"/>
</dbReference>
<sequence>LEPREDLGLPGAACRSGHSPPAAARCGDVRPLPRGEPLRPGVGAPRSALGAAPCGAQSPASAADRSSPADACRCGAPRYSPPWRSGRPLVAEPPAPALVVVCTAAPSLPHCAYSGVVGRRPCYNALLRASVSLRPLAQVPVEFWFPASVTAGHVKISRTKTEMVAAESHKVDERVKWITELKNKKGRWDLCANSAGDDMVAYSAGANFALHMIIIMLGQITAIVCRLFEAKQRSLVIDKACHSGLVHQLGAFAFAPKRIDQDLAVRFDKRCLISRLADCLEPVPGTPSIWSSTVHAHPASVVCSHHPVLFVFRL</sequence>
<feature type="compositionally biased region" description="Basic and acidic residues" evidence="1">
    <location>
        <begin position="27"/>
        <end position="37"/>
    </location>
</feature>
<evidence type="ECO:0000256" key="1">
    <source>
        <dbReference type="SAM" id="MobiDB-lite"/>
    </source>
</evidence>
<dbReference type="AlphaFoldDB" id="A0AAQ3T499"/>
<proteinExistence type="predicted"/>
<name>A0AAQ3T499_PASNO</name>
<protein>
    <submittedName>
        <fullName evidence="2">Uncharacterized protein</fullName>
    </submittedName>
</protein>
<keyword evidence="3" id="KW-1185">Reference proteome</keyword>
<feature type="region of interest" description="Disordered" evidence="1">
    <location>
        <begin position="1"/>
        <end position="68"/>
    </location>
</feature>
<feature type="compositionally biased region" description="Low complexity" evidence="1">
    <location>
        <begin position="56"/>
        <end position="68"/>
    </location>
</feature>
<organism evidence="2 3">
    <name type="scientific">Paspalum notatum var. saurae</name>
    <dbReference type="NCBI Taxonomy" id="547442"/>
    <lineage>
        <taxon>Eukaryota</taxon>
        <taxon>Viridiplantae</taxon>
        <taxon>Streptophyta</taxon>
        <taxon>Embryophyta</taxon>
        <taxon>Tracheophyta</taxon>
        <taxon>Spermatophyta</taxon>
        <taxon>Magnoliopsida</taxon>
        <taxon>Liliopsida</taxon>
        <taxon>Poales</taxon>
        <taxon>Poaceae</taxon>
        <taxon>PACMAD clade</taxon>
        <taxon>Panicoideae</taxon>
        <taxon>Andropogonodae</taxon>
        <taxon>Paspaleae</taxon>
        <taxon>Paspalinae</taxon>
        <taxon>Paspalum</taxon>
    </lineage>
</organism>
<reference evidence="2 3" key="1">
    <citation type="submission" date="2024-02" db="EMBL/GenBank/DDBJ databases">
        <title>High-quality chromosome-scale genome assembly of Pensacola bahiagrass (Paspalum notatum Flugge var. saurae).</title>
        <authorList>
            <person name="Vega J.M."/>
            <person name="Podio M."/>
            <person name="Orjuela J."/>
            <person name="Siena L.A."/>
            <person name="Pessino S.C."/>
            <person name="Combes M.C."/>
            <person name="Mariac C."/>
            <person name="Albertini E."/>
            <person name="Pupilli F."/>
            <person name="Ortiz J.P.A."/>
            <person name="Leblanc O."/>
        </authorList>
    </citation>
    <scope>NUCLEOTIDE SEQUENCE [LARGE SCALE GENOMIC DNA]</scope>
    <source>
        <strain evidence="2">R1</strain>
        <tissue evidence="2">Leaf</tissue>
    </source>
</reference>
<accession>A0AAQ3T499</accession>
<feature type="non-terminal residue" evidence="2">
    <location>
        <position position="1"/>
    </location>
</feature>
<dbReference type="Proteomes" id="UP001341281">
    <property type="component" value="Chromosome 03"/>
</dbReference>
<evidence type="ECO:0000313" key="2">
    <source>
        <dbReference type="EMBL" id="WVZ65012.1"/>
    </source>
</evidence>
<gene>
    <name evidence="2" type="ORF">U9M48_014446</name>
</gene>
<evidence type="ECO:0000313" key="3">
    <source>
        <dbReference type="Proteomes" id="UP001341281"/>
    </source>
</evidence>